<protein>
    <recommendedName>
        <fullName evidence="4">Small, acid-soluble spore protein K</fullName>
    </recommendedName>
</protein>
<feature type="region of interest" description="Disordered" evidence="1">
    <location>
        <begin position="1"/>
        <end position="50"/>
    </location>
</feature>
<gene>
    <name evidence="2" type="ORF">H0185_06590</name>
</gene>
<dbReference type="EMBL" id="JACWFH010000008">
    <property type="protein sequence ID" value="MBY0096471.1"/>
    <property type="molecule type" value="Genomic_DNA"/>
</dbReference>
<comment type="caution">
    <text evidence="2">The sequence shown here is derived from an EMBL/GenBank/DDBJ whole genome shotgun (WGS) entry which is preliminary data.</text>
</comment>
<dbReference type="Proteomes" id="UP000769780">
    <property type="component" value="Unassembled WGS sequence"/>
</dbReference>
<dbReference type="RefSeq" id="WP_221872370.1">
    <property type="nucleotide sequence ID" value="NZ_JACWFH010000008.1"/>
</dbReference>
<evidence type="ECO:0008006" key="4">
    <source>
        <dbReference type="Google" id="ProtNLM"/>
    </source>
</evidence>
<evidence type="ECO:0000313" key="3">
    <source>
        <dbReference type="Proteomes" id="UP000769780"/>
    </source>
</evidence>
<evidence type="ECO:0000313" key="2">
    <source>
        <dbReference type="EMBL" id="MBY0096471.1"/>
    </source>
</evidence>
<keyword evidence="3" id="KW-1185">Reference proteome</keyword>
<feature type="compositionally biased region" description="Basic and acidic residues" evidence="1">
    <location>
        <begin position="20"/>
        <end position="33"/>
    </location>
</feature>
<proteinExistence type="predicted"/>
<accession>A0ABS7K2J1</accession>
<organism evidence="2 3">
    <name type="scientific">Mesobacillus maritimus</name>
    <dbReference type="NCBI Taxonomy" id="1643336"/>
    <lineage>
        <taxon>Bacteria</taxon>
        <taxon>Bacillati</taxon>
        <taxon>Bacillota</taxon>
        <taxon>Bacilli</taxon>
        <taxon>Bacillales</taxon>
        <taxon>Bacillaceae</taxon>
        <taxon>Mesobacillus</taxon>
    </lineage>
</organism>
<name>A0ABS7K2J1_9BACI</name>
<sequence>MSKKQDKGYSQSGKPNADNVKQKIAAEELERAIHPTNRQSRSEGFGRPNL</sequence>
<evidence type="ECO:0000256" key="1">
    <source>
        <dbReference type="SAM" id="MobiDB-lite"/>
    </source>
</evidence>
<reference evidence="2 3" key="1">
    <citation type="submission" date="2020-07" db="EMBL/GenBank/DDBJ databases">
        <title>Fungal Genomes of the International Space Station.</title>
        <authorList>
            <person name="Seuylemezian A."/>
            <person name="Singh N.K."/>
            <person name="Wood J."/>
            <person name="Venkateswaran K."/>
        </authorList>
    </citation>
    <scope>NUCLEOTIDE SEQUENCE [LARGE SCALE GENOMIC DNA]</scope>
    <source>
        <strain evidence="2 3">PL-B2</strain>
    </source>
</reference>